<feature type="transmembrane region" description="Helical" evidence="6">
    <location>
        <begin position="187"/>
        <end position="205"/>
    </location>
</feature>
<evidence type="ECO:0000256" key="2">
    <source>
        <dbReference type="ARBA" id="ARBA00022475"/>
    </source>
</evidence>
<organism evidence="7 9">
    <name type="scientific">Aminobacter aminovorans</name>
    <name type="common">Chelatobacter heintzii</name>
    <dbReference type="NCBI Taxonomy" id="83263"/>
    <lineage>
        <taxon>Bacteria</taxon>
        <taxon>Pseudomonadati</taxon>
        <taxon>Pseudomonadota</taxon>
        <taxon>Alphaproteobacteria</taxon>
        <taxon>Hyphomicrobiales</taxon>
        <taxon>Phyllobacteriaceae</taxon>
        <taxon>Aminobacter</taxon>
    </lineage>
</organism>
<evidence type="ECO:0000256" key="6">
    <source>
        <dbReference type="SAM" id="Phobius"/>
    </source>
</evidence>
<feature type="transmembrane region" description="Helical" evidence="6">
    <location>
        <begin position="311"/>
        <end position="332"/>
    </location>
</feature>
<keyword evidence="3 6" id="KW-0812">Transmembrane</keyword>
<keyword evidence="4 6" id="KW-1133">Transmembrane helix</keyword>
<protein>
    <submittedName>
        <fullName evidence="7">Branched-chain amino acid ABC transporter, permease protein</fullName>
    </submittedName>
    <submittedName>
        <fullName evidence="8">Branched-chain amino acid transport system permease protein</fullName>
    </submittedName>
</protein>
<feature type="transmembrane region" description="Helical" evidence="6">
    <location>
        <begin position="21"/>
        <end position="43"/>
    </location>
</feature>
<feature type="transmembrane region" description="Helical" evidence="6">
    <location>
        <begin position="236"/>
        <end position="254"/>
    </location>
</feature>
<evidence type="ECO:0000313" key="10">
    <source>
        <dbReference type="Proteomes" id="UP000577697"/>
    </source>
</evidence>
<evidence type="ECO:0000256" key="1">
    <source>
        <dbReference type="ARBA" id="ARBA00004651"/>
    </source>
</evidence>
<dbReference type="Pfam" id="PF02653">
    <property type="entry name" value="BPD_transp_2"/>
    <property type="match status" value="1"/>
</dbReference>
<gene>
    <name evidence="7" type="ORF">AA2016_5587</name>
    <name evidence="8" type="ORF">FHS67_000535</name>
</gene>
<evidence type="ECO:0000313" key="8">
    <source>
        <dbReference type="EMBL" id="MBB3704232.1"/>
    </source>
</evidence>
<dbReference type="EMBL" id="JACICB010000002">
    <property type="protein sequence ID" value="MBB3704232.1"/>
    <property type="molecule type" value="Genomic_DNA"/>
</dbReference>
<evidence type="ECO:0000256" key="3">
    <source>
        <dbReference type="ARBA" id="ARBA00022692"/>
    </source>
</evidence>
<dbReference type="Proteomes" id="UP000577697">
    <property type="component" value="Unassembled WGS sequence"/>
</dbReference>
<reference evidence="8 10" key="2">
    <citation type="submission" date="2020-08" db="EMBL/GenBank/DDBJ databases">
        <title>Genomic Encyclopedia of Type Strains, Phase IV (KMG-IV): sequencing the most valuable type-strain genomes for metagenomic binning, comparative biology and taxonomic classification.</title>
        <authorList>
            <person name="Goeker M."/>
        </authorList>
    </citation>
    <scope>NUCLEOTIDE SEQUENCE [LARGE SCALE GENOMIC DNA]</scope>
    <source>
        <strain evidence="8 10">DSM 10368</strain>
    </source>
</reference>
<accession>A0AAC9FEJ4</accession>
<feature type="transmembrane region" description="Helical" evidence="6">
    <location>
        <begin position="100"/>
        <end position="124"/>
    </location>
</feature>
<dbReference type="KEGG" id="aak:AA2016_5587"/>
<name>A0AAC9FEJ4_AMIAI</name>
<sequence>MQKTISMPNVNLSPSEQRSSSLKPIGLGLLIAAGYFLAIPLVFGANGYLLNVFTTMAAVSFISFGVWLTFAIGRINLAQAGFALIGAYVTAILVSRLGVSFWICLPLSGAVAALLGGLIGWPVLRLKGVYFAMITLCITEACRLTALSFPALTNGAQGIVDLPLPSELSLFGLTIIPAFEKGARLPFFYLAGTLMLLGLWFMWLLDTSRVGAVFRSLRQNEDLASSLGINVAKYRVVAFMVSCFYAGVGGAFFATLQQNVYPTTFQVLDSVYFMVYCFVGGLEFVVGPLVGAVVMMSSFELLHEFQRYQTVIFSGLMILCILLMPNGILSVIKRRSGKSEEASNA</sequence>
<dbReference type="InterPro" id="IPR001851">
    <property type="entry name" value="ABC_transp_permease"/>
</dbReference>
<evidence type="ECO:0000313" key="9">
    <source>
        <dbReference type="Proteomes" id="UP000075755"/>
    </source>
</evidence>
<evidence type="ECO:0000256" key="4">
    <source>
        <dbReference type="ARBA" id="ARBA00022989"/>
    </source>
</evidence>
<dbReference type="EMBL" id="CP015006">
    <property type="protein sequence ID" value="AMS44492.1"/>
    <property type="molecule type" value="Genomic_DNA"/>
</dbReference>
<comment type="subcellular location">
    <subcellularLocation>
        <location evidence="1">Cell membrane</location>
        <topology evidence="1">Multi-pass membrane protein</topology>
    </subcellularLocation>
</comment>
<dbReference type="Proteomes" id="UP000075755">
    <property type="component" value="Plasmid pAA01"/>
</dbReference>
<keyword evidence="2" id="KW-1003">Cell membrane</keyword>
<dbReference type="PANTHER" id="PTHR30482">
    <property type="entry name" value="HIGH-AFFINITY BRANCHED-CHAIN AMINO ACID TRANSPORT SYSTEM PERMEASE"/>
    <property type="match status" value="1"/>
</dbReference>
<reference evidence="7 9" key="1">
    <citation type="submission" date="2016-03" db="EMBL/GenBank/DDBJ databases">
        <title>Complete genome of Aminobacter aminovorans KCTC 2477.</title>
        <authorList>
            <person name="Kim K.M."/>
        </authorList>
    </citation>
    <scope>NUCLEOTIDE SEQUENCE [LARGE SCALE GENOMIC DNA]</scope>
    <source>
        <strain evidence="7 9">KCTC 2477</strain>
        <plasmid evidence="7 9">pAA01</plasmid>
    </source>
</reference>
<keyword evidence="10" id="KW-1185">Reference proteome</keyword>
<keyword evidence="7" id="KW-0614">Plasmid</keyword>
<geneLocation type="plasmid" evidence="7 9">
    <name>pAA01</name>
</geneLocation>
<feature type="transmembrane region" description="Helical" evidence="6">
    <location>
        <begin position="77"/>
        <end position="94"/>
    </location>
</feature>
<dbReference type="GO" id="GO:0015658">
    <property type="term" value="F:branched-chain amino acid transmembrane transporter activity"/>
    <property type="evidence" value="ECO:0007669"/>
    <property type="project" value="InterPro"/>
</dbReference>
<evidence type="ECO:0000256" key="5">
    <source>
        <dbReference type="ARBA" id="ARBA00023136"/>
    </source>
</evidence>
<dbReference type="InterPro" id="IPR043428">
    <property type="entry name" value="LivM-like"/>
</dbReference>
<dbReference type="PANTHER" id="PTHR30482:SF20">
    <property type="entry name" value="HIGH-AFFINITY BRANCHED-CHAIN AMINO ACID TRANSPORT SYSTEM PERMEASE PROTEIN LIVM"/>
    <property type="match status" value="1"/>
</dbReference>
<keyword evidence="5 6" id="KW-0472">Membrane</keyword>
<dbReference type="AlphaFoldDB" id="A0AAC9FEJ4"/>
<feature type="transmembrane region" description="Helical" evidence="6">
    <location>
        <begin position="275"/>
        <end position="299"/>
    </location>
</feature>
<evidence type="ECO:0000313" key="7">
    <source>
        <dbReference type="EMBL" id="AMS44492.1"/>
    </source>
</evidence>
<dbReference type="GO" id="GO:0005886">
    <property type="term" value="C:plasma membrane"/>
    <property type="evidence" value="ECO:0007669"/>
    <property type="project" value="UniProtKB-SubCell"/>
</dbReference>
<dbReference type="RefSeq" id="WP_083948811.1">
    <property type="nucleotide sequence ID" value="NZ_CP015006.1"/>
</dbReference>
<dbReference type="CDD" id="cd06581">
    <property type="entry name" value="TM_PBP1_LivM_like"/>
    <property type="match status" value="1"/>
</dbReference>
<feature type="transmembrane region" description="Helical" evidence="6">
    <location>
        <begin position="49"/>
        <end position="70"/>
    </location>
</feature>
<proteinExistence type="predicted"/>